<feature type="transmembrane region" description="Helical" evidence="1">
    <location>
        <begin position="37"/>
        <end position="56"/>
    </location>
</feature>
<dbReference type="HOGENOM" id="CLU_049303_0_0_9"/>
<feature type="transmembrane region" description="Helical" evidence="1">
    <location>
        <begin position="6"/>
        <end position="25"/>
    </location>
</feature>
<evidence type="ECO:0000256" key="1">
    <source>
        <dbReference type="SAM" id="Phobius"/>
    </source>
</evidence>
<keyword evidence="1" id="KW-1133">Transmembrane helix</keyword>
<proteinExistence type="predicted"/>
<evidence type="ECO:0000259" key="2">
    <source>
        <dbReference type="Pfam" id="PF05569"/>
    </source>
</evidence>
<sequence length="461" mass="53033">MPLLISLLTTMTACGTIPFLIYFMLTRLFDSSICAALRYRILKLCLIFYLIPFPLFKHLTLRLVFPNTPDNLPADGAPIYLDQTIVQDGNHFFIASIPDAHKALLAVWMILISSLMIHQLYLYFRFRKQMNLTCTPYTKYHALMKELCSNLHISRKISILFSDSEASPYTCGFFRPVIVLTHAVPKSGIKIVLLHELHHIKSHDFFIRLLGMTAVLVHVYNPFIFLFWKELKNIQELNCDESLIKSLPQKTQNLYGHMLIDMTATPIRSAQSAIYFLKDNKRFLNNRIIKIKTPIKNRRWLAPVLFCLILIVSSIPAAAYSPPTIHLKNWSSFHKKLAQSDWISIAYKDTAGSDIPDIPDIPIDEFAFQYTDDYLMLEDNTILAHTQKHMMPDRIAKDCRHHYATGLEKRHSKCNDTSCIVSFYTVKYCKQCHTIVSSVLTNEVTCKPCRHEPASFPEPSG</sequence>
<gene>
    <name evidence="3" type="ORF">C823_02317</name>
</gene>
<accession>N2AHG4</accession>
<dbReference type="AlphaFoldDB" id="N2AHG4"/>
<dbReference type="InterPro" id="IPR052173">
    <property type="entry name" value="Beta-lactam_resp_regulator"/>
</dbReference>
<feature type="transmembrane region" description="Helical" evidence="1">
    <location>
        <begin position="300"/>
        <end position="320"/>
    </location>
</feature>
<comment type="caution">
    <text evidence="3">The sequence shown here is derived from an EMBL/GenBank/DDBJ whole genome shotgun (WGS) entry which is preliminary data.</text>
</comment>
<reference evidence="3 4" key="1">
    <citation type="journal article" date="2014" name="Genome Announc.">
        <title>Draft genome sequences of the altered schaedler flora, a defined bacterial community from gnotobiotic mice.</title>
        <authorList>
            <person name="Wannemuehler M.J."/>
            <person name="Overstreet A.M."/>
            <person name="Ward D.V."/>
            <person name="Phillips G.J."/>
        </authorList>
    </citation>
    <scope>NUCLEOTIDE SEQUENCE [LARGE SCALE GENOMIC DNA]</scope>
    <source>
        <strain evidence="3 4">ASF492</strain>
    </source>
</reference>
<keyword evidence="1" id="KW-0812">Transmembrane</keyword>
<keyword evidence="1" id="KW-0472">Membrane</keyword>
<feature type="transmembrane region" description="Helical" evidence="1">
    <location>
        <begin position="103"/>
        <end position="124"/>
    </location>
</feature>
<feature type="transmembrane region" description="Helical" evidence="1">
    <location>
        <begin position="205"/>
        <end position="228"/>
    </location>
</feature>
<dbReference type="PATRIC" id="fig|1235802.3.peg.2453"/>
<dbReference type="OrthoDB" id="9770467at2"/>
<protein>
    <recommendedName>
        <fullName evidence="2">Peptidase M56 domain-containing protein</fullName>
    </recommendedName>
</protein>
<dbReference type="PANTHER" id="PTHR34978:SF3">
    <property type="entry name" value="SLR0241 PROTEIN"/>
    <property type="match status" value="1"/>
</dbReference>
<dbReference type="EMBL" id="AQFT01000070">
    <property type="protein sequence ID" value="EMZ27431.1"/>
    <property type="molecule type" value="Genomic_DNA"/>
</dbReference>
<feature type="domain" description="Peptidase M56" evidence="2">
    <location>
        <begin position="11"/>
        <end position="290"/>
    </location>
</feature>
<evidence type="ECO:0000313" key="3">
    <source>
        <dbReference type="EMBL" id="EMZ27431.1"/>
    </source>
</evidence>
<name>N2AHG4_9FIRM</name>
<dbReference type="PANTHER" id="PTHR34978">
    <property type="entry name" value="POSSIBLE SENSOR-TRANSDUCER PROTEIN BLAR"/>
    <property type="match status" value="1"/>
</dbReference>
<dbReference type="eggNOG" id="COG4219">
    <property type="taxonomic scope" value="Bacteria"/>
</dbReference>
<feature type="transmembrane region" description="Helical" evidence="1">
    <location>
        <begin position="254"/>
        <end position="277"/>
    </location>
</feature>
<dbReference type="InterPro" id="IPR008756">
    <property type="entry name" value="Peptidase_M56"/>
</dbReference>
<dbReference type="Pfam" id="PF05569">
    <property type="entry name" value="Peptidase_M56"/>
    <property type="match status" value="1"/>
</dbReference>
<evidence type="ECO:0000313" key="4">
    <source>
        <dbReference type="Proteomes" id="UP000012589"/>
    </source>
</evidence>
<keyword evidence="4" id="KW-1185">Reference proteome</keyword>
<dbReference type="STRING" id="1235802.C823_02317"/>
<organism evidence="3 4">
    <name type="scientific">Eubacterium plexicaudatum ASF492</name>
    <dbReference type="NCBI Taxonomy" id="1235802"/>
    <lineage>
        <taxon>Bacteria</taxon>
        <taxon>Bacillati</taxon>
        <taxon>Bacillota</taxon>
        <taxon>Clostridia</taxon>
        <taxon>Eubacteriales</taxon>
        <taxon>Eubacteriaceae</taxon>
        <taxon>Eubacterium</taxon>
    </lineage>
</organism>
<dbReference type="CDD" id="cd07341">
    <property type="entry name" value="M56_BlaR1_MecR1_like"/>
    <property type="match status" value="1"/>
</dbReference>
<dbReference type="Proteomes" id="UP000012589">
    <property type="component" value="Unassembled WGS sequence"/>
</dbReference>